<dbReference type="Proteomes" id="UP000606008">
    <property type="component" value="Unassembled WGS sequence"/>
</dbReference>
<gene>
    <name evidence="3" type="ORF">F7231_22520</name>
</gene>
<evidence type="ECO:0000259" key="2">
    <source>
        <dbReference type="Pfam" id="PF03551"/>
    </source>
</evidence>
<reference evidence="4" key="2">
    <citation type="submission" date="2023-07" db="EMBL/GenBank/DDBJ databases">
        <authorList>
            <person name="Jung D.-H."/>
        </authorList>
    </citation>
    <scope>NUCLEOTIDE SEQUENCE [LARGE SCALE GENOMIC DNA]</scope>
    <source>
        <strain evidence="4">JA-25</strain>
    </source>
</reference>
<comment type="caution">
    <text evidence="3">The sequence shown here is derived from an EMBL/GenBank/DDBJ whole genome shotgun (WGS) entry which is preliminary data.</text>
</comment>
<feature type="compositionally biased region" description="Polar residues" evidence="1">
    <location>
        <begin position="145"/>
        <end position="158"/>
    </location>
</feature>
<dbReference type="PANTHER" id="PTHR33169">
    <property type="entry name" value="PADR-FAMILY TRANSCRIPTIONAL REGULATOR"/>
    <property type="match status" value="1"/>
</dbReference>
<sequence length="173" mass="18916">MNIENAQVQMRKGILEFCILHIISRGEIYASDMLDELTSARIMVVEGTLYPLLTRLKNAGLLDYKWVESTSGPPRKYYMLTELGRNSLESLNETWQELSDSVMLIVNRAQAKGNGVAPTIQTAVDVQPAPVAPGEAITDVAVPTTPATDSPESASESVNIVMPESVPEPKQDQ</sequence>
<keyword evidence="4" id="KW-1185">Reference proteome</keyword>
<dbReference type="InterPro" id="IPR005149">
    <property type="entry name" value="Tscrpt_reg_PadR_N"/>
</dbReference>
<reference evidence="4" key="1">
    <citation type="submission" date="2019-09" db="EMBL/GenBank/DDBJ databases">
        <authorList>
            <person name="Jung D.-H."/>
        </authorList>
    </citation>
    <scope>NUCLEOTIDE SEQUENCE [LARGE SCALE GENOMIC DNA]</scope>
    <source>
        <strain evidence="4">JA-25</strain>
    </source>
</reference>
<feature type="domain" description="Transcription regulator PadR N-terminal" evidence="2">
    <location>
        <begin position="19"/>
        <end position="89"/>
    </location>
</feature>
<accession>A0ABX0QKZ0</accession>
<dbReference type="Gene3D" id="1.10.10.10">
    <property type="entry name" value="Winged helix-like DNA-binding domain superfamily/Winged helix DNA-binding domain"/>
    <property type="match status" value="1"/>
</dbReference>
<dbReference type="SUPFAM" id="SSF46785">
    <property type="entry name" value="Winged helix' DNA-binding domain"/>
    <property type="match status" value="1"/>
</dbReference>
<dbReference type="Pfam" id="PF03551">
    <property type="entry name" value="PadR"/>
    <property type="match status" value="1"/>
</dbReference>
<evidence type="ECO:0000256" key="1">
    <source>
        <dbReference type="SAM" id="MobiDB-lite"/>
    </source>
</evidence>
<dbReference type="EMBL" id="WAEL01000009">
    <property type="protein sequence ID" value="NID12964.1"/>
    <property type="molecule type" value="Genomic_DNA"/>
</dbReference>
<dbReference type="PANTHER" id="PTHR33169:SF14">
    <property type="entry name" value="TRANSCRIPTIONAL REGULATOR RV3488"/>
    <property type="match status" value="1"/>
</dbReference>
<dbReference type="InterPro" id="IPR052509">
    <property type="entry name" value="Metal_resp_DNA-bind_regulator"/>
</dbReference>
<evidence type="ECO:0000313" key="3">
    <source>
        <dbReference type="EMBL" id="NID12964.1"/>
    </source>
</evidence>
<dbReference type="InterPro" id="IPR036388">
    <property type="entry name" value="WH-like_DNA-bd_sf"/>
</dbReference>
<dbReference type="InterPro" id="IPR036390">
    <property type="entry name" value="WH_DNA-bd_sf"/>
</dbReference>
<evidence type="ECO:0000313" key="4">
    <source>
        <dbReference type="Proteomes" id="UP000606008"/>
    </source>
</evidence>
<name>A0ABX0QKZ0_9BACT</name>
<protein>
    <submittedName>
        <fullName evidence="3">PadR family transcriptional regulator</fullName>
    </submittedName>
</protein>
<proteinExistence type="predicted"/>
<feature type="region of interest" description="Disordered" evidence="1">
    <location>
        <begin position="142"/>
        <end position="173"/>
    </location>
</feature>
<dbReference type="InterPro" id="IPR011991">
    <property type="entry name" value="ArsR-like_HTH"/>
</dbReference>
<organism evidence="3 4">
    <name type="scientific">Fibrivirga algicola</name>
    <dbReference type="NCBI Taxonomy" id="2950420"/>
    <lineage>
        <taxon>Bacteria</taxon>
        <taxon>Pseudomonadati</taxon>
        <taxon>Bacteroidota</taxon>
        <taxon>Cytophagia</taxon>
        <taxon>Cytophagales</taxon>
        <taxon>Spirosomataceae</taxon>
        <taxon>Fibrivirga</taxon>
    </lineage>
</organism>
<dbReference type="CDD" id="cd00090">
    <property type="entry name" value="HTH_ARSR"/>
    <property type="match status" value="1"/>
</dbReference>